<accession>A0ABP0ZGL0</accession>
<evidence type="ECO:0000256" key="1">
    <source>
        <dbReference type="ARBA" id="ARBA00004141"/>
    </source>
</evidence>
<evidence type="ECO:0000256" key="3">
    <source>
        <dbReference type="ARBA" id="ARBA00022692"/>
    </source>
</evidence>
<dbReference type="SMART" id="SM00014">
    <property type="entry name" value="acidPPc"/>
    <property type="match status" value="1"/>
</dbReference>
<feature type="transmembrane region" description="Helical" evidence="6">
    <location>
        <begin position="238"/>
        <end position="256"/>
    </location>
</feature>
<dbReference type="CDD" id="cd03390">
    <property type="entry name" value="PAP2_containing_1_like"/>
    <property type="match status" value="1"/>
</dbReference>
<reference evidence="8 9" key="1">
    <citation type="submission" date="2024-03" db="EMBL/GenBank/DDBJ databases">
        <authorList>
            <person name="Brejova B."/>
        </authorList>
    </citation>
    <scope>NUCLEOTIDE SEQUENCE [LARGE SCALE GENOMIC DNA]</scope>
    <source>
        <strain evidence="8 9">CBS 14171</strain>
    </source>
</reference>
<dbReference type="InterPro" id="IPR043216">
    <property type="entry name" value="PAP-like"/>
</dbReference>
<keyword evidence="3 6" id="KW-0812">Transmembrane</keyword>
<feature type="domain" description="Phosphatidic acid phosphatase type 2/haloperoxidase" evidence="7">
    <location>
        <begin position="112"/>
        <end position="256"/>
    </location>
</feature>
<dbReference type="Pfam" id="PF01569">
    <property type="entry name" value="PAP2"/>
    <property type="match status" value="1"/>
</dbReference>
<dbReference type="RefSeq" id="XP_066827467.1">
    <property type="nucleotide sequence ID" value="XM_066975605.1"/>
</dbReference>
<evidence type="ECO:0000256" key="4">
    <source>
        <dbReference type="ARBA" id="ARBA00022989"/>
    </source>
</evidence>
<keyword evidence="9" id="KW-1185">Reference proteome</keyword>
<dbReference type="PANTHER" id="PTHR10165">
    <property type="entry name" value="LIPID PHOSPHATE PHOSPHATASE"/>
    <property type="match status" value="1"/>
</dbReference>
<gene>
    <name evidence="8" type="ORF">LODBEIA_P05290</name>
</gene>
<dbReference type="EMBL" id="OZ022405">
    <property type="protein sequence ID" value="CAK9435897.1"/>
    <property type="molecule type" value="Genomic_DNA"/>
</dbReference>
<keyword evidence="4 6" id="KW-1133">Transmembrane helix</keyword>
<feature type="transmembrane region" description="Helical" evidence="6">
    <location>
        <begin position="21"/>
        <end position="42"/>
    </location>
</feature>
<evidence type="ECO:0000256" key="2">
    <source>
        <dbReference type="ARBA" id="ARBA00008816"/>
    </source>
</evidence>
<evidence type="ECO:0000256" key="5">
    <source>
        <dbReference type="ARBA" id="ARBA00023136"/>
    </source>
</evidence>
<feature type="transmembrane region" description="Helical" evidence="6">
    <location>
        <begin position="209"/>
        <end position="226"/>
    </location>
</feature>
<evidence type="ECO:0000313" key="8">
    <source>
        <dbReference type="EMBL" id="CAK9435897.1"/>
    </source>
</evidence>
<protein>
    <recommendedName>
        <fullName evidence="7">Phosphatidic acid phosphatase type 2/haloperoxidase domain-containing protein</fullName>
    </recommendedName>
</protein>
<comment type="subcellular location">
    <subcellularLocation>
        <location evidence="1">Membrane</location>
        <topology evidence="1">Multi-pass membrane protein</topology>
    </subcellularLocation>
</comment>
<dbReference type="Gene3D" id="1.20.144.10">
    <property type="entry name" value="Phosphatidic acid phosphatase type 2/haloperoxidase"/>
    <property type="match status" value="1"/>
</dbReference>
<evidence type="ECO:0000313" key="9">
    <source>
        <dbReference type="Proteomes" id="UP001497383"/>
    </source>
</evidence>
<comment type="similarity">
    <text evidence="2">Belongs to the PA-phosphatase related phosphoesterase family.</text>
</comment>
<name>A0ABP0ZGL0_9ASCO</name>
<evidence type="ECO:0000256" key="6">
    <source>
        <dbReference type="SAM" id="Phobius"/>
    </source>
</evidence>
<organism evidence="8 9">
    <name type="scientific">Lodderomyces beijingensis</name>
    <dbReference type="NCBI Taxonomy" id="1775926"/>
    <lineage>
        <taxon>Eukaryota</taxon>
        <taxon>Fungi</taxon>
        <taxon>Dikarya</taxon>
        <taxon>Ascomycota</taxon>
        <taxon>Saccharomycotina</taxon>
        <taxon>Pichiomycetes</taxon>
        <taxon>Debaryomycetaceae</taxon>
        <taxon>Candida/Lodderomyces clade</taxon>
        <taxon>Lodderomyces</taxon>
    </lineage>
</organism>
<evidence type="ECO:0000259" key="7">
    <source>
        <dbReference type="SMART" id="SM00014"/>
    </source>
</evidence>
<dbReference type="GeneID" id="92205725"/>
<dbReference type="InterPro" id="IPR036938">
    <property type="entry name" value="PAP2/HPO_sf"/>
</dbReference>
<proteinExistence type="inferred from homology"/>
<feature type="transmembrane region" description="Helical" evidence="6">
    <location>
        <begin position="180"/>
        <end position="197"/>
    </location>
</feature>
<keyword evidence="5 6" id="KW-0472">Membrane</keyword>
<sequence length="285" mass="32108">MSYDLQESLILYLKGPKFRRYIPDWIVTTILLAYFFVVAEYARPFSRQFSLSDLTLSHPHATVERVSGPQCIALASILPSLVIVIATFLKHRNSRNSKNGEEQIFHNVQVAVLGLAVAISSTGIVTDIFKNWIARPRPDFLARCGAPPETPVDRQVDISVCTAPYGADVLLDGLRSTPSGHSSISFVAFSYLTLWLAGQFQLLRKPPQLLYKYVLTALPLLVALYISLSRAQDYRHHFYDIILGSCLGCCFAWMVFHHYWEDLRGEDCTQPRSRETDDGIAILPV</sequence>
<dbReference type="Proteomes" id="UP001497383">
    <property type="component" value="Chromosome 1"/>
</dbReference>
<feature type="transmembrane region" description="Helical" evidence="6">
    <location>
        <begin position="72"/>
        <end position="89"/>
    </location>
</feature>
<dbReference type="SUPFAM" id="SSF48317">
    <property type="entry name" value="Acid phosphatase/Vanadium-dependent haloperoxidase"/>
    <property type="match status" value="1"/>
</dbReference>
<dbReference type="PANTHER" id="PTHR10165:SF35">
    <property type="entry name" value="RE23632P"/>
    <property type="match status" value="1"/>
</dbReference>
<dbReference type="InterPro" id="IPR000326">
    <property type="entry name" value="PAP2/HPO"/>
</dbReference>
<feature type="transmembrane region" description="Helical" evidence="6">
    <location>
        <begin position="110"/>
        <end position="129"/>
    </location>
</feature>